<feature type="region of interest" description="Disordered" evidence="1">
    <location>
        <begin position="58"/>
        <end position="87"/>
    </location>
</feature>
<organism evidence="2 3">
    <name type="scientific">Microthlaspi erraticum</name>
    <dbReference type="NCBI Taxonomy" id="1685480"/>
    <lineage>
        <taxon>Eukaryota</taxon>
        <taxon>Viridiplantae</taxon>
        <taxon>Streptophyta</taxon>
        <taxon>Embryophyta</taxon>
        <taxon>Tracheophyta</taxon>
        <taxon>Spermatophyta</taxon>
        <taxon>Magnoliopsida</taxon>
        <taxon>eudicotyledons</taxon>
        <taxon>Gunneridae</taxon>
        <taxon>Pentapetalae</taxon>
        <taxon>rosids</taxon>
        <taxon>malvids</taxon>
        <taxon>Brassicales</taxon>
        <taxon>Brassicaceae</taxon>
        <taxon>Coluteocarpeae</taxon>
        <taxon>Microthlaspi</taxon>
    </lineage>
</organism>
<reference evidence="2" key="1">
    <citation type="submission" date="2020-01" db="EMBL/GenBank/DDBJ databases">
        <authorList>
            <person name="Mishra B."/>
        </authorList>
    </citation>
    <scope>NUCLEOTIDE SEQUENCE [LARGE SCALE GENOMIC DNA]</scope>
</reference>
<dbReference type="EMBL" id="CACVBM020000610">
    <property type="protein sequence ID" value="CAA7021397.1"/>
    <property type="molecule type" value="Genomic_DNA"/>
</dbReference>
<evidence type="ECO:0000313" key="2">
    <source>
        <dbReference type="EMBL" id="CAA7021397.1"/>
    </source>
</evidence>
<proteinExistence type="predicted"/>
<gene>
    <name evidence="2" type="ORF">MERR_LOCUS8632</name>
</gene>
<feature type="region of interest" description="Disordered" evidence="1">
    <location>
        <begin position="1"/>
        <end position="29"/>
    </location>
</feature>
<comment type="caution">
    <text evidence="2">The sequence shown here is derived from an EMBL/GenBank/DDBJ whole genome shotgun (WGS) entry which is preliminary data.</text>
</comment>
<accession>A0A6D2I0Y9</accession>
<protein>
    <submittedName>
        <fullName evidence="2">Uncharacterized protein</fullName>
    </submittedName>
</protein>
<evidence type="ECO:0000256" key="1">
    <source>
        <dbReference type="SAM" id="MobiDB-lite"/>
    </source>
</evidence>
<keyword evidence="3" id="KW-1185">Reference proteome</keyword>
<name>A0A6D2I0Y9_9BRAS</name>
<sequence length="133" mass="15087">MVIGHEAEEQVEEEAEQAPEHMEQEIQVDGQLSEPECYYFLDPIKVIPLCHIPPQRSLSAEQEMLSPQAPPPTWDSPPRPSPLKSKKNLLPYLEAADLETSSQAASYREEHLLATPEEDIDPKLMEFVKRSIP</sequence>
<dbReference type="Proteomes" id="UP000467841">
    <property type="component" value="Unassembled WGS sequence"/>
</dbReference>
<evidence type="ECO:0000313" key="3">
    <source>
        <dbReference type="Proteomes" id="UP000467841"/>
    </source>
</evidence>
<dbReference type="AlphaFoldDB" id="A0A6D2I0Y9"/>
<feature type="compositionally biased region" description="Pro residues" evidence="1">
    <location>
        <begin position="68"/>
        <end position="81"/>
    </location>
</feature>